<keyword evidence="2" id="KW-1185">Reference proteome</keyword>
<evidence type="ECO:0000313" key="2">
    <source>
        <dbReference type="Proteomes" id="UP000823485"/>
    </source>
</evidence>
<protein>
    <recommendedName>
        <fullName evidence="3">YgiT-type zinc finger protein</fullName>
    </recommendedName>
</protein>
<evidence type="ECO:0008006" key="3">
    <source>
        <dbReference type="Google" id="ProtNLM"/>
    </source>
</evidence>
<sequence>MTEKYLVVQLDEREKTIAKLKASLYALSIDEMVKQSVNDMQGIVPTITCSYCNGQTTVTRKKPKQHTEIVCGKEQIIQIINYPQNYCDVCNAEYDDMDVSIHLKKLIKFEILKSIRLEQPLPEELDFEELLKM</sequence>
<dbReference type="EMBL" id="JAFBFH010000014">
    <property type="protein sequence ID" value="MBM7715369.1"/>
    <property type="molecule type" value="Genomic_DNA"/>
</dbReference>
<comment type="caution">
    <text evidence="1">The sequence shown here is derived from an EMBL/GenBank/DDBJ whole genome shotgun (WGS) entry which is preliminary data.</text>
</comment>
<organism evidence="1 2">
    <name type="scientific">Siminovitchia thermophila</name>
    <dbReference type="NCBI Taxonomy" id="1245522"/>
    <lineage>
        <taxon>Bacteria</taxon>
        <taxon>Bacillati</taxon>
        <taxon>Bacillota</taxon>
        <taxon>Bacilli</taxon>
        <taxon>Bacillales</taxon>
        <taxon>Bacillaceae</taxon>
        <taxon>Siminovitchia</taxon>
    </lineage>
</organism>
<evidence type="ECO:0000313" key="1">
    <source>
        <dbReference type="EMBL" id="MBM7715369.1"/>
    </source>
</evidence>
<name>A0ABS2R868_9BACI</name>
<proteinExistence type="predicted"/>
<accession>A0ABS2R868</accession>
<reference evidence="1 2" key="1">
    <citation type="submission" date="2021-01" db="EMBL/GenBank/DDBJ databases">
        <title>Genomic Encyclopedia of Type Strains, Phase IV (KMG-IV): sequencing the most valuable type-strain genomes for metagenomic binning, comparative biology and taxonomic classification.</title>
        <authorList>
            <person name="Goeker M."/>
        </authorList>
    </citation>
    <scope>NUCLEOTIDE SEQUENCE [LARGE SCALE GENOMIC DNA]</scope>
    <source>
        <strain evidence="1 2">DSM 105453</strain>
    </source>
</reference>
<dbReference type="Proteomes" id="UP000823485">
    <property type="component" value="Unassembled WGS sequence"/>
</dbReference>
<dbReference type="RefSeq" id="WP_205179371.1">
    <property type="nucleotide sequence ID" value="NZ_JAFBFH010000014.1"/>
</dbReference>
<gene>
    <name evidence="1" type="ORF">JOC94_002356</name>
</gene>